<keyword evidence="1" id="KW-0812">Transmembrane</keyword>
<proteinExistence type="predicted"/>
<feature type="transmembrane region" description="Helical" evidence="1">
    <location>
        <begin position="12"/>
        <end position="36"/>
    </location>
</feature>
<keyword evidence="3" id="KW-1185">Reference proteome</keyword>
<dbReference type="EMBL" id="JRRC01431799">
    <property type="protein sequence ID" value="KHG05511.1"/>
    <property type="molecule type" value="Genomic_DNA"/>
</dbReference>
<name>A0A0B0N2V4_GOSAR</name>
<sequence length="42" mass="4706">MSLRVIMICDYVIRVLFLYILPVAEYTGICCGYLIACVSSTV</sequence>
<organism evidence="2 3">
    <name type="scientific">Gossypium arboreum</name>
    <name type="common">Tree cotton</name>
    <name type="synonym">Gossypium nanking</name>
    <dbReference type="NCBI Taxonomy" id="29729"/>
    <lineage>
        <taxon>Eukaryota</taxon>
        <taxon>Viridiplantae</taxon>
        <taxon>Streptophyta</taxon>
        <taxon>Embryophyta</taxon>
        <taxon>Tracheophyta</taxon>
        <taxon>Spermatophyta</taxon>
        <taxon>Magnoliopsida</taxon>
        <taxon>eudicotyledons</taxon>
        <taxon>Gunneridae</taxon>
        <taxon>Pentapetalae</taxon>
        <taxon>rosids</taxon>
        <taxon>malvids</taxon>
        <taxon>Malvales</taxon>
        <taxon>Malvaceae</taxon>
        <taxon>Malvoideae</taxon>
        <taxon>Gossypium</taxon>
    </lineage>
</organism>
<protein>
    <submittedName>
        <fullName evidence="2">Uncharacterized protein</fullName>
    </submittedName>
</protein>
<dbReference type="AlphaFoldDB" id="A0A0B0N2V4"/>
<evidence type="ECO:0000313" key="3">
    <source>
        <dbReference type="Proteomes" id="UP000032142"/>
    </source>
</evidence>
<evidence type="ECO:0000313" key="2">
    <source>
        <dbReference type="EMBL" id="KHG05511.1"/>
    </source>
</evidence>
<reference evidence="3" key="1">
    <citation type="submission" date="2014-09" db="EMBL/GenBank/DDBJ databases">
        <authorList>
            <person name="Mudge J."/>
            <person name="Ramaraj T."/>
            <person name="Lindquist I.E."/>
            <person name="Bharti A.K."/>
            <person name="Sundararajan A."/>
            <person name="Cameron C.T."/>
            <person name="Woodward J.E."/>
            <person name="May G.D."/>
            <person name="Brubaker C."/>
            <person name="Broadhvest J."/>
            <person name="Wilkins T.A."/>
        </authorList>
    </citation>
    <scope>NUCLEOTIDE SEQUENCE</scope>
    <source>
        <strain evidence="3">cv. AKA8401</strain>
    </source>
</reference>
<keyword evidence="1" id="KW-0472">Membrane</keyword>
<keyword evidence="1" id="KW-1133">Transmembrane helix</keyword>
<comment type="caution">
    <text evidence="2">The sequence shown here is derived from an EMBL/GenBank/DDBJ whole genome shotgun (WGS) entry which is preliminary data.</text>
</comment>
<gene>
    <name evidence="2" type="ORF">F383_30822</name>
</gene>
<accession>A0A0B0N2V4</accession>
<evidence type="ECO:0000256" key="1">
    <source>
        <dbReference type="SAM" id="Phobius"/>
    </source>
</evidence>
<dbReference type="Proteomes" id="UP000032142">
    <property type="component" value="Unassembled WGS sequence"/>
</dbReference>